<name>A0A0D6EIG1_SPOSA</name>
<feature type="region of interest" description="Disordered" evidence="1">
    <location>
        <begin position="1"/>
        <end position="23"/>
    </location>
</feature>
<dbReference type="GO" id="GO:0017168">
    <property type="term" value="F:5-oxoprolinase (ATP-hydrolyzing) activity"/>
    <property type="evidence" value="ECO:0007669"/>
    <property type="project" value="TreeGrafter"/>
</dbReference>
<dbReference type="EMBL" id="CENE01000003">
    <property type="protein sequence ID" value="CEQ39370.1"/>
    <property type="molecule type" value="Genomic_DNA"/>
</dbReference>
<accession>A0A0D6EIG1</accession>
<evidence type="ECO:0000313" key="5">
    <source>
        <dbReference type="Proteomes" id="UP000243876"/>
    </source>
</evidence>
<dbReference type="OrthoDB" id="3643at2759"/>
<dbReference type="PANTHER" id="PTHR11365:SF2">
    <property type="entry name" value="5-OXOPROLINASE"/>
    <property type="match status" value="1"/>
</dbReference>
<evidence type="ECO:0000259" key="3">
    <source>
        <dbReference type="Pfam" id="PF05378"/>
    </source>
</evidence>
<sequence length="544" mass="59294">MPSAVVPSAVLDHSEPPRSPAPPHIRIAIDRGGTFSDCWASRPLSDGTCKEVVKLLSVDPTNYPDAPTEACRRVLEIATCQPLPGGHKVDTTKIDYNRLSTTIATNALLERTGASHAFVVTKGFRDLLRIGNKSRPNIFAFNIRRTAEVLYDNVLEVVERVTLVGCTNDPAFAKGCRQIRRRWKGYQRSQRRDCAAALALLTDLSWVCPFLQGVSGEAVQILKKPDAAWIRSDFQAIYDRDIRCLAICLAHSYTYPTRENLVASLAGEIGFTHISVSSRATSASADAYLSPVLKDYLASFFKGFDDGLANGESQARVVFMTSEGTLVDVQNFSGLKSILSGLAGGAVGYSLKSWDAERKIPIIGFDMGVRHLDRFDRMSTEVRKEVERQGFEEGTIEVECYLNMRYDGSDTSLMTFAHPSNSFDFHAAFLPSYKSEFGFLLDSKSVMVGHVRVRGIGTSHDGLGESVLAEAARLEFAEVDAAKAEKVGASIRAGGDVPVFVLENLATGEVVKGPAAVVDGTQTLNLDPGASAQICLKHVFVEWV</sequence>
<dbReference type="InterPro" id="IPR002821">
    <property type="entry name" value="Hydantoinase_A"/>
</dbReference>
<evidence type="ECO:0000259" key="2">
    <source>
        <dbReference type="Pfam" id="PF01968"/>
    </source>
</evidence>
<dbReference type="InterPro" id="IPR045079">
    <property type="entry name" value="Oxoprolinase-like"/>
</dbReference>
<dbReference type="Pfam" id="PF05378">
    <property type="entry name" value="Hydant_A_N"/>
    <property type="match status" value="1"/>
</dbReference>
<protein>
    <submittedName>
        <fullName evidence="4">SPOSA6832_00892-mRNA-1:cds</fullName>
    </submittedName>
</protein>
<dbReference type="GO" id="GO:0006749">
    <property type="term" value="P:glutathione metabolic process"/>
    <property type="evidence" value="ECO:0007669"/>
    <property type="project" value="TreeGrafter"/>
</dbReference>
<proteinExistence type="predicted"/>
<keyword evidence="5" id="KW-1185">Reference proteome</keyword>
<organism evidence="4 5">
    <name type="scientific">Sporidiobolus salmonicolor</name>
    <name type="common">Yeast-like fungus</name>
    <name type="synonym">Sporobolomyces salmonicolor</name>
    <dbReference type="NCBI Taxonomy" id="5005"/>
    <lineage>
        <taxon>Eukaryota</taxon>
        <taxon>Fungi</taxon>
        <taxon>Dikarya</taxon>
        <taxon>Basidiomycota</taxon>
        <taxon>Pucciniomycotina</taxon>
        <taxon>Microbotryomycetes</taxon>
        <taxon>Sporidiobolales</taxon>
        <taxon>Sporidiobolaceae</taxon>
        <taxon>Sporobolomyces</taxon>
    </lineage>
</organism>
<evidence type="ECO:0000256" key="1">
    <source>
        <dbReference type="SAM" id="MobiDB-lite"/>
    </source>
</evidence>
<dbReference type="Pfam" id="PF01968">
    <property type="entry name" value="Hydantoinase_A"/>
    <property type="match status" value="1"/>
</dbReference>
<feature type="domain" description="Hydantoinase A/oxoprolinase" evidence="2">
    <location>
        <begin position="279"/>
        <end position="368"/>
    </location>
</feature>
<dbReference type="InterPro" id="IPR008040">
    <property type="entry name" value="Hydant_A_N"/>
</dbReference>
<feature type="domain" description="Hydantoinase/oxoprolinase N-terminal" evidence="3">
    <location>
        <begin position="26"/>
        <end position="269"/>
    </location>
</feature>
<dbReference type="AlphaFoldDB" id="A0A0D6EIG1"/>
<reference evidence="5" key="1">
    <citation type="submission" date="2015-02" db="EMBL/GenBank/DDBJ databases">
        <authorList>
            <person name="Gon?alves P."/>
        </authorList>
    </citation>
    <scope>NUCLEOTIDE SEQUENCE [LARGE SCALE GENOMIC DNA]</scope>
</reference>
<evidence type="ECO:0000313" key="4">
    <source>
        <dbReference type="EMBL" id="CEQ39370.1"/>
    </source>
</evidence>
<dbReference type="Proteomes" id="UP000243876">
    <property type="component" value="Unassembled WGS sequence"/>
</dbReference>
<dbReference type="PANTHER" id="PTHR11365">
    <property type="entry name" value="5-OXOPROLINASE RELATED"/>
    <property type="match status" value="1"/>
</dbReference>
<gene>
    <name evidence="4" type="primary">SPOSA6832_00892</name>
</gene>
<dbReference type="GO" id="GO:0005829">
    <property type="term" value="C:cytosol"/>
    <property type="evidence" value="ECO:0007669"/>
    <property type="project" value="TreeGrafter"/>
</dbReference>